<protein>
    <submittedName>
        <fullName evidence="6">RTX toxin</fullName>
    </submittedName>
</protein>
<dbReference type="GO" id="GO:0005509">
    <property type="term" value="F:calcium ion binding"/>
    <property type="evidence" value="ECO:0007669"/>
    <property type="project" value="InterPro"/>
</dbReference>
<evidence type="ECO:0000256" key="2">
    <source>
        <dbReference type="ARBA" id="ARBA00022525"/>
    </source>
</evidence>
<dbReference type="Proteomes" id="UP000281118">
    <property type="component" value="Unassembled WGS sequence"/>
</dbReference>
<name>A0A3S0XHW5_9BURK</name>
<accession>A0A3S0XHW5</accession>
<dbReference type="PANTHER" id="PTHR38340">
    <property type="entry name" value="S-LAYER PROTEIN"/>
    <property type="match status" value="1"/>
</dbReference>
<sequence length="175" mass="18273">FGGAQDDTLNGGYGADLLQGGDGNDTLNGEAGNDTLDGGAGNDTLNGGVGNDSYLFGRGSGRDTVYDYDTTSGNIDIARFGVNVSADQLWFSRSGSDLSIDIIGTDNRLTISNWYASSSYRIEQFKTADGKTLLDSRVQSLVDAMAAFSPPAAGQTTLPNTHQSGLNSVIAANWQ</sequence>
<evidence type="ECO:0000256" key="3">
    <source>
        <dbReference type="ARBA" id="ARBA00022837"/>
    </source>
</evidence>
<dbReference type="InterPro" id="IPR011049">
    <property type="entry name" value="Serralysin-like_metalloprot_C"/>
</dbReference>
<dbReference type="EMBL" id="RXFT01000012">
    <property type="protein sequence ID" value="RUR70364.1"/>
    <property type="molecule type" value="Genomic_DNA"/>
</dbReference>
<evidence type="ECO:0000256" key="4">
    <source>
        <dbReference type="SAM" id="MobiDB-lite"/>
    </source>
</evidence>
<dbReference type="InterPro" id="IPR001343">
    <property type="entry name" value="Hemolysn_Ca-bd"/>
</dbReference>
<keyword evidence="2" id="KW-0964">Secreted</keyword>
<dbReference type="PANTHER" id="PTHR38340:SF1">
    <property type="entry name" value="S-LAYER PROTEIN"/>
    <property type="match status" value="1"/>
</dbReference>
<dbReference type="PRINTS" id="PR00313">
    <property type="entry name" value="CABNDNGRPT"/>
</dbReference>
<organism evidence="6 7">
    <name type="scientific">Variovorax guangxiensis</name>
    <dbReference type="NCBI Taxonomy" id="1775474"/>
    <lineage>
        <taxon>Bacteria</taxon>
        <taxon>Pseudomonadati</taxon>
        <taxon>Pseudomonadota</taxon>
        <taxon>Betaproteobacteria</taxon>
        <taxon>Burkholderiales</taxon>
        <taxon>Comamonadaceae</taxon>
        <taxon>Variovorax</taxon>
    </lineage>
</organism>
<evidence type="ECO:0000256" key="1">
    <source>
        <dbReference type="ARBA" id="ARBA00004613"/>
    </source>
</evidence>
<dbReference type="InterPro" id="IPR018511">
    <property type="entry name" value="Hemolysin-typ_Ca-bd_CS"/>
</dbReference>
<comment type="subcellular location">
    <subcellularLocation>
        <location evidence="1">Secreted</location>
    </subcellularLocation>
</comment>
<dbReference type="InterPro" id="IPR010566">
    <property type="entry name" value="Haemolys_ca-bd"/>
</dbReference>
<dbReference type="RefSeq" id="WP_276312264.1">
    <property type="nucleotide sequence ID" value="NZ_RXFT01000012.1"/>
</dbReference>
<dbReference type="Gene3D" id="2.150.10.10">
    <property type="entry name" value="Serralysin-like metalloprotease, C-terminal"/>
    <property type="match status" value="1"/>
</dbReference>
<evidence type="ECO:0000313" key="6">
    <source>
        <dbReference type="EMBL" id="RUR70364.1"/>
    </source>
</evidence>
<proteinExistence type="predicted"/>
<keyword evidence="3" id="KW-0106">Calcium</keyword>
<feature type="non-terminal residue" evidence="6">
    <location>
        <position position="1"/>
    </location>
</feature>
<feature type="region of interest" description="Disordered" evidence="4">
    <location>
        <begin position="20"/>
        <end position="44"/>
    </location>
</feature>
<dbReference type="Pfam" id="PF00353">
    <property type="entry name" value="HemolysinCabind"/>
    <property type="match status" value="1"/>
</dbReference>
<reference evidence="6 7" key="1">
    <citation type="submission" date="2018-12" db="EMBL/GenBank/DDBJ databases">
        <title>The genome sequences of Variovorax guangxiensis DSM 27352.</title>
        <authorList>
            <person name="Gao J."/>
            <person name="Sun J."/>
        </authorList>
    </citation>
    <scope>NUCLEOTIDE SEQUENCE [LARGE SCALE GENOMIC DNA]</scope>
    <source>
        <strain evidence="6 7">DSM 27352</strain>
    </source>
</reference>
<dbReference type="AlphaFoldDB" id="A0A3S0XHW5"/>
<dbReference type="InterPro" id="IPR050557">
    <property type="entry name" value="RTX_toxin/Mannuronan_C5-epim"/>
</dbReference>
<dbReference type="Pfam" id="PF06594">
    <property type="entry name" value="HCBP_related"/>
    <property type="match status" value="1"/>
</dbReference>
<evidence type="ECO:0000259" key="5">
    <source>
        <dbReference type="Pfam" id="PF06594"/>
    </source>
</evidence>
<dbReference type="PROSITE" id="PS00330">
    <property type="entry name" value="HEMOLYSIN_CALCIUM"/>
    <property type="match status" value="2"/>
</dbReference>
<evidence type="ECO:0000313" key="7">
    <source>
        <dbReference type="Proteomes" id="UP000281118"/>
    </source>
</evidence>
<gene>
    <name evidence="6" type="ORF">EJP67_25240</name>
</gene>
<dbReference type="SUPFAM" id="SSF51120">
    <property type="entry name" value="beta-Roll"/>
    <property type="match status" value="1"/>
</dbReference>
<feature type="domain" description="Haemolysin-type calcium binding-related" evidence="5">
    <location>
        <begin position="97"/>
        <end position="133"/>
    </location>
</feature>
<comment type="caution">
    <text evidence="6">The sequence shown here is derived from an EMBL/GenBank/DDBJ whole genome shotgun (WGS) entry which is preliminary data.</text>
</comment>
<dbReference type="GO" id="GO:0005576">
    <property type="term" value="C:extracellular region"/>
    <property type="evidence" value="ECO:0007669"/>
    <property type="project" value="UniProtKB-SubCell"/>
</dbReference>